<keyword evidence="6" id="KW-0694">RNA-binding</keyword>
<dbReference type="GO" id="GO:0003729">
    <property type="term" value="F:mRNA binding"/>
    <property type="evidence" value="ECO:0007669"/>
    <property type="project" value="InterPro"/>
</dbReference>
<keyword evidence="4" id="KW-0255">Endonuclease</keyword>
<accession>A0A2W1JNJ2</accession>
<evidence type="ECO:0000256" key="2">
    <source>
        <dbReference type="ARBA" id="ARBA00022649"/>
    </source>
</evidence>
<evidence type="ECO:0000313" key="8">
    <source>
        <dbReference type="EMBL" id="PZD70821.1"/>
    </source>
</evidence>
<keyword evidence="9" id="KW-1185">Reference proteome</keyword>
<dbReference type="InterPro" id="IPR038570">
    <property type="entry name" value="HicA_sf"/>
</dbReference>
<dbReference type="Proteomes" id="UP000248857">
    <property type="component" value="Unassembled WGS sequence"/>
</dbReference>
<dbReference type="RefSeq" id="WP_110988649.1">
    <property type="nucleotide sequence ID" value="NZ_CAWNWM010000027.1"/>
</dbReference>
<dbReference type="GO" id="GO:0004519">
    <property type="term" value="F:endonuclease activity"/>
    <property type="evidence" value="ECO:0007669"/>
    <property type="project" value="UniProtKB-KW"/>
</dbReference>
<keyword evidence="3" id="KW-0540">Nuclease</keyword>
<dbReference type="SUPFAM" id="SSF54786">
    <property type="entry name" value="YcfA/nrd intein domain"/>
    <property type="match status" value="1"/>
</dbReference>
<proteinExistence type="inferred from homology"/>
<evidence type="ECO:0008006" key="10">
    <source>
        <dbReference type="Google" id="ProtNLM"/>
    </source>
</evidence>
<reference evidence="8 9" key="1">
    <citation type="journal article" date="2018" name="Sci. Rep.">
        <title>A novel species of the marine cyanobacterium Acaryochloris with a unique pigment content and lifestyle.</title>
        <authorList>
            <person name="Partensky F."/>
            <person name="Six C."/>
            <person name="Ratin M."/>
            <person name="Garczarek L."/>
            <person name="Vaulot D."/>
            <person name="Probert I."/>
            <person name="Calteau A."/>
            <person name="Gourvil P."/>
            <person name="Marie D."/>
            <person name="Grebert T."/>
            <person name="Bouchier C."/>
            <person name="Le Panse S."/>
            <person name="Gachenot M."/>
            <person name="Rodriguez F."/>
            <person name="Garrido J.L."/>
        </authorList>
    </citation>
    <scope>NUCLEOTIDE SEQUENCE [LARGE SCALE GENOMIC DNA]</scope>
    <source>
        <strain evidence="8 9">RCC1774</strain>
    </source>
</reference>
<keyword evidence="2" id="KW-1277">Toxin-antitoxin system</keyword>
<dbReference type="AlphaFoldDB" id="A0A2W1JNJ2"/>
<comment type="caution">
    <text evidence="8">The sequence shown here is derived from an EMBL/GenBank/DDBJ whole genome shotgun (WGS) entry which is preliminary data.</text>
</comment>
<gene>
    <name evidence="8" type="ORF">C1752_08963</name>
</gene>
<evidence type="ECO:0000256" key="7">
    <source>
        <dbReference type="ARBA" id="ARBA00023016"/>
    </source>
</evidence>
<evidence type="ECO:0000256" key="3">
    <source>
        <dbReference type="ARBA" id="ARBA00022722"/>
    </source>
</evidence>
<dbReference type="InterPro" id="IPR012933">
    <property type="entry name" value="HicA_mRNA_interferase"/>
</dbReference>
<dbReference type="EMBL" id="PQWO01000027">
    <property type="protein sequence ID" value="PZD70821.1"/>
    <property type="molecule type" value="Genomic_DNA"/>
</dbReference>
<dbReference type="Pfam" id="PF07927">
    <property type="entry name" value="HicA_toxin"/>
    <property type="match status" value="1"/>
</dbReference>
<sequence>MPKKIREIKAMLKEAGFIVRSGKGSHNNWKHPRLPQVITVARKDGADAPRYLERKVSQALQQLKELPDDAD</sequence>
<comment type="similarity">
    <text evidence="1">Belongs to the HicA mRNA interferase family.</text>
</comment>
<organism evidence="8 9">
    <name type="scientific">Acaryochloris thomasi RCC1774</name>
    <dbReference type="NCBI Taxonomy" id="1764569"/>
    <lineage>
        <taxon>Bacteria</taxon>
        <taxon>Bacillati</taxon>
        <taxon>Cyanobacteriota</taxon>
        <taxon>Cyanophyceae</taxon>
        <taxon>Acaryochloridales</taxon>
        <taxon>Acaryochloridaceae</taxon>
        <taxon>Acaryochloris</taxon>
        <taxon>Acaryochloris thomasi</taxon>
    </lineage>
</organism>
<keyword evidence="7" id="KW-0346">Stress response</keyword>
<evidence type="ECO:0000256" key="5">
    <source>
        <dbReference type="ARBA" id="ARBA00022801"/>
    </source>
</evidence>
<dbReference type="OrthoDB" id="489997at2"/>
<dbReference type="Gene3D" id="3.30.920.30">
    <property type="entry name" value="Hypothetical protein"/>
    <property type="match status" value="1"/>
</dbReference>
<evidence type="ECO:0000313" key="9">
    <source>
        <dbReference type="Proteomes" id="UP000248857"/>
    </source>
</evidence>
<dbReference type="GO" id="GO:0016787">
    <property type="term" value="F:hydrolase activity"/>
    <property type="evidence" value="ECO:0007669"/>
    <property type="project" value="UniProtKB-KW"/>
</dbReference>
<keyword evidence="5" id="KW-0378">Hydrolase</keyword>
<evidence type="ECO:0000256" key="1">
    <source>
        <dbReference type="ARBA" id="ARBA00006620"/>
    </source>
</evidence>
<evidence type="ECO:0000256" key="6">
    <source>
        <dbReference type="ARBA" id="ARBA00022884"/>
    </source>
</evidence>
<evidence type="ECO:0000256" key="4">
    <source>
        <dbReference type="ARBA" id="ARBA00022759"/>
    </source>
</evidence>
<name>A0A2W1JNJ2_9CYAN</name>
<protein>
    <recommendedName>
        <fullName evidence="10">YcfA-like protein</fullName>
    </recommendedName>
</protein>